<keyword evidence="3" id="KW-0547">Nucleotide-binding</keyword>
<evidence type="ECO:0000256" key="4">
    <source>
        <dbReference type="ARBA" id="ARBA00022801"/>
    </source>
</evidence>
<evidence type="ECO:0000256" key="12">
    <source>
        <dbReference type="ARBA" id="ARBA00044550"/>
    </source>
</evidence>
<evidence type="ECO:0000313" key="16">
    <source>
        <dbReference type="EMBL" id="MCW0523142.1"/>
    </source>
</evidence>
<dbReference type="Pfam" id="PF00270">
    <property type="entry name" value="DEAD"/>
    <property type="match status" value="1"/>
</dbReference>
<evidence type="ECO:0000259" key="14">
    <source>
        <dbReference type="PROSITE" id="PS51194"/>
    </source>
</evidence>
<dbReference type="InterPro" id="IPR014001">
    <property type="entry name" value="Helicase_ATP-bd"/>
</dbReference>
<name>A0A1A5HM25_RIEAN</name>
<keyword evidence="8" id="KW-0413">Isomerase</keyword>
<dbReference type="InterPro" id="IPR004589">
    <property type="entry name" value="DNA_helicase_ATP-dep_RecQ"/>
</dbReference>
<reference evidence="16" key="2">
    <citation type="submission" date="2022-10" db="EMBL/GenBank/DDBJ databases">
        <title>Sifting through the core-genome to identify putative cross-protective antigens against Riemerella anatipestifer.</title>
        <authorList>
            <person name="Zheng X."/>
            <person name="Zhang W."/>
        </authorList>
    </citation>
    <scope>NUCLEOTIDE SEQUENCE</scope>
    <source>
        <strain evidence="16">ZWRA178</strain>
    </source>
</reference>
<dbReference type="GO" id="GO:0016787">
    <property type="term" value="F:hydrolase activity"/>
    <property type="evidence" value="ECO:0007669"/>
    <property type="project" value="UniProtKB-KW"/>
</dbReference>
<dbReference type="GO" id="GO:0003677">
    <property type="term" value="F:DNA binding"/>
    <property type="evidence" value="ECO:0007669"/>
    <property type="project" value="UniProtKB-KW"/>
</dbReference>
<dbReference type="InterPro" id="IPR036388">
    <property type="entry name" value="WH-like_DNA-bd_sf"/>
</dbReference>
<feature type="domain" description="Helicase ATP-binding" evidence="13">
    <location>
        <begin position="33"/>
        <end position="202"/>
    </location>
</feature>
<organism evidence="15 17">
    <name type="scientific">Riemerella anatipestifer</name>
    <name type="common">Moraxella anatipestifer</name>
    <dbReference type="NCBI Taxonomy" id="34085"/>
    <lineage>
        <taxon>Bacteria</taxon>
        <taxon>Pseudomonadati</taxon>
        <taxon>Bacteroidota</taxon>
        <taxon>Flavobacteriia</taxon>
        <taxon>Flavobacteriales</taxon>
        <taxon>Weeksellaceae</taxon>
        <taxon>Riemerella</taxon>
    </lineage>
</organism>
<evidence type="ECO:0000256" key="9">
    <source>
        <dbReference type="ARBA" id="ARBA00034617"/>
    </source>
</evidence>
<dbReference type="PROSITE" id="PS51192">
    <property type="entry name" value="HELICASE_ATP_BIND_1"/>
    <property type="match status" value="1"/>
</dbReference>
<dbReference type="Pfam" id="PF16124">
    <property type="entry name" value="RecQ_Zn_bind"/>
    <property type="match status" value="1"/>
</dbReference>
<dbReference type="GO" id="GO:0005524">
    <property type="term" value="F:ATP binding"/>
    <property type="evidence" value="ECO:0007669"/>
    <property type="project" value="UniProtKB-KW"/>
</dbReference>
<keyword evidence="5 15" id="KW-0347">Helicase</keyword>
<dbReference type="Gene3D" id="3.40.50.300">
    <property type="entry name" value="P-loop containing nucleotide triphosphate hydrolases"/>
    <property type="match status" value="2"/>
</dbReference>
<dbReference type="PANTHER" id="PTHR13710">
    <property type="entry name" value="DNA HELICASE RECQ FAMILY MEMBER"/>
    <property type="match status" value="1"/>
</dbReference>
<dbReference type="GO" id="GO:0043590">
    <property type="term" value="C:bacterial nucleoid"/>
    <property type="evidence" value="ECO:0007669"/>
    <property type="project" value="TreeGrafter"/>
</dbReference>
<comment type="similarity">
    <text evidence="1">Belongs to the helicase family. RecQ subfamily.</text>
</comment>
<dbReference type="GO" id="GO:0006281">
    <property type="term" value="P:DNA repair"/>
    <property type="evidence" value="ECO:0007669"/>
    <property type="project" value="TreeGrafter"/>
</dbReference>
<evidence type="ECO:0000313" key="15">
    <source>
        <dbReference type="EMBL" id="AQY21483.1"/>
    </source>
</evidence>
<dbReference type="RefSeq" id="WP_064969594.1">
    <property type="nucleotide sequence ID" value="NZ_CP011859.1"/>
</dbReference>
<keyword evidence="2" id="KW-0479">Metal-binding</keyword>
<dbReference type="GO" id="GO:0006310">
    <property type="term" value="P:DNA recombination"/>
    <property type="evidence" value="ECO:0007669"/>
    <property type="project" value="InterPro"/>
</dbReference>
<evidence type="ECO:0000256" key="3">
    <source>
        <dbReference type="ARBA" id="ARBA00022741"/>
    </source>
</evidence>
<dbReference type="PANTHER" id="PTHR13710:SF105">
    <property type="entry name" value="ATP-DEPENDENT DNA HELICASE Q1"/>
    <property type="match status" value="1"/>
</dbReference>
<dbReference type="AlphaFoldDB" id="A0A1A5HM25"/>
<dbReference type="InterPro" id="IPR001650">
    <property type="entry name" value="Helicase_C-like"/>
</dbReference>
<feature type="domain" description="Helicase C-terminal" evidence="14">
    <location>
        <begin position="223"/>
        <end position="379"/>
    </location>
</feature>
<protein>
    <recommendedName>
        <fullName evidence="11">ATP-dependent DNA helicase RecQ</fullName>
        <ecNumber evidence="10">5.6.2.4</ecNumber>
    </recommendedName>
    <alternativeName>
        <fullName evidence="12">DNA 3'-5' helicase RecQ</fullName>
    </alternativeName>
</protein>
<proteinExistence type="inferred from homology"/>
<dbReference type="SMART" id="SM00490">
    <property type="entry name" value="HELICc"/>
    <property type="match status" value="1"/>
</dbReference>
<dbReference type="InterPro" id="IPR011545">
    <property type="entry name" value="DEAD/DEAH_box_helicase_dom"/>
</dbReference>
<evidence type="ECO:0000256" key="2">
    <source>
        <dbReference type="ARBA" id="ARBA00022723"/>
    </source>
</evidence>
<dbReference type="CDD" id="cd17920">
    <property type="entry name" value="DEXHc_RecQ"/>
    <property type="match status" value="1"/>
</dbReference>
<keyword evidence="7" id="KW-0238">DNA-binding</keyword>
<dbReference type="Pfam" id="PF00271">
    <property type="entry name" value="Helicase_C"/>
    <property type="match status" value="1"/>
</dbReference>
<dbReference type="NCBIfam" id="TIGR00614">
    <property type="entry name" value="recQ_fam"/>
    <property type="match status" value="1"/>
</dbReference>
<dbReference type="SMART" id="SM00487">
    <property type="entry name" value="DEXDc"/>
    <property type="match status" value="1"/>
</dbReference>
<keyword evidence="4" id="KW-0378">Hydrolase</keyword>
<comment type="catalytic activity">
    <reaction evidence="9">
        <text>Couples ATP hydrolysis with the unwinding of duplex DNA by translocating in the 3'-5' direction.</text>
        <dbReference type="EC" id="5.6.2.4"/>
    </reaction>
</comment>
<sequence length="634" mass="73015">MPLLPEHITKLLYDTLAHFWGYQEFREPQEEIISSIIMGQDTFALLPTGGGKSLCYQLPALVLEGTCIVVSPLLALMKDQVYQLKSKGIEAEYLSSELDEAQAEQIYSLCIEGTTKILFVSPERLTNSLFLQKIEEIKVSFLAVDEAHCISEWGQDFRPSYQNIHKFRKDRLKDLPVLALTATATPKVLEDIKSKLNLKTPQIFQKSFERTNIKIHTEECSDKYSRILNLVKNHPYSGIIYTSTRKETQQLTEFLQHNGIPNVDFYHAGLPLKEKHQKQNQWLHSNNGVLVATNAFGMGIDKDDVRYVIHLSPPNSVENYYQEIGRGGRDGEPALAYLLWNKYELSNSDETLKQQIPNKESFKKAVSYLYSLFQIADFELPEQTFQFNIRQWQRVTKIPLASLKNILSFLHNQEIIYCNNLKSKSSIELNIEVEGFESLAPQDAYFIEVLLRHLSGFSHHKVSFREEHLAHKINTNPTELKKRLLELANKGYINYIDGALASIKFLIPRDNASFGGKWWHLFLEIQKNKVQKWEEMKFFIQSEKYCKMKMILSYFGEKKAQNCGQCSVCLSRKTSLSSAHNPILKVLAVEPCTLEDLSAQIPHLSREKLLEQVILLLDTDKIKMLNYKTYTINS</sequence>
<keyword evidence="6" id="KW-0067">ATP-binding</keyword>
<evidence type="ECO:0000256" key="11">
    <source>
        <dbReference type="ARBA" id="ARBA00044535"/>
    </source>
</evidence>
<dbReference type="SUPFAM" id="SSF52540">
    <property type="entry name" value="P-loop containing nucleoside triphosphate hydrolases"/>
    <property type="match status" value="1"/>
</dbReference>
<evidence type="ECO:0000256" key="7">
    <source>
        <dbReference type="ARBA" id="ARBA00023125"/>
    </source>
</evidence>
<gene>
    <name evidence="15" type="primary">recQ</name>
    <name evidence="15" type="ORF">AB406_0525</name>
    <name evidence="16" type="ORF">OKE68_02270</name>
</gene>
<dbReference type="GO" id="GO:0043138">
    <property type="term" value="F:3'-5' DNA helicase activity"/>
    <property type="evidence" value="ECO:0007669"/>
    <property type="project" value="UniProtKB-EC"/>
</dbReference>
<evidence type="ECO:0000259" key="13">
    <source>
        <dbReference type="PROSITE" id="PS51192"/>
    </source>
</evidence>
<dbReference type="FunFam" id="3.40.50.300:FF:000296">
    <property type="entry name" value="ATP-dependent DNA helicase RecQ"/>
    <property type="match status" value="1"/>
</dbReference>
<dbReference type="OrthoDB" id="9763310at2"/>
<evidence type="ECO:0000256" key="10">
    <source>
        <dbReference type="ARBA" id="ARBA00034808"/>
    </source>
</evidence>
<dbReference type="Gene3D" id="1.10.10.10">
    <property type="entry name" value="Winged helix-like DNA-binding domain superfamily/Winged helix DNA-binding domain"/>
    <property type="match status" value="1"/>
</dbReference>
<dbReference type="GO" id="GO:0046872">
    <property type="term" value="F:metal ion binding"/>
    <property type="evidence" value="ECO:0007669"/>
    <property type="project" value="UniProtKB-KW"/>
</dbReference>
<evidence type="ECO:0000313" key="17">
    <source>
        <dbReference type="Proteomes" id="UP000189883"/>
    </source>
</evidence>
<evidence type="ECO:0000256" key="6">
    <source>
        <dbReference type="ARBA" id="ARBA00022840"/>
    </source>
</evidence>
<dbReference type="Proteomes" id="UP001207440">
    <property type="component" value="Unassembled WGS sequence"/>
</dbReference>
<reference evidence="15 17" key="1">
    <citation type="submission" date="2015-06" db="EMBL/GenBank/DDBJ databases">
        <title>R. anatipestifer strain HXb2 is the most virulent strain so far, and the genome sequence would help us uncover the pathogenesis.</title>
        <authorList>
            <person name="Hu Q."/>
            <person name="Qi J."/>
            <person name="Bo H."/>
            <person name="Liu G."/>
            <person name="Tao M."/>
            <person name="Ding Y."/>
            <person name="Xue Y."/>
        </authorList>
    </citation>
    <scope>NUCLEOTIDE SEQUENCE [LARGE SCALE GENOMIC DNA]</scope>
    <source>
        <strain evidence="15 17">HXb2</strain>
    </source>
</reference>
<evidence type="ECO:0000256" key="5">
    <source>
        <dbReference type="ARBA" id="ARBA00022806"/>
    </source>
</evidence>
<dbReference type="EMBL" id="CP011859">
    <property type="protein sequence ID" value="AQY21483.1"/>
    <property type="molecule type" value="Genomic_DNA"/>
</dbReference>
<dbReference type="GO" id="GO:0005737">
    <property type="term" value="C:cytoplasm"/>
    <property type="evidence" value="ECO:0007669"/>
    <property type="project" value="TreeGrafter"/>
</dbReference>
<evidence type="ECO:0000256" key="1">
    <source>
        <dbReference type="ARBA" id="ARBA00005446"/>
    </source>
</evidence>
<dbReference type="InterPro" id="IPR027417">
    <property type="entry name" value="P-loop_NTPase"/>
</dbReference>
<accession>A0A1A5HM25</accession>
<dbReference type="GO" id="GO:0030894">
    <property type="term" value="C:replisome"/>
    <property type="evidence" value="ECO:0007669"/>
    <property type="project" value="TreeGrafter"/>
</dbReference>
<dbReference type="Proteomes" id="UP000189883">
    <property type="component" value="Chromosome"/>
</dbReference>
<dbReference type="EC" id="5.6.2.4" evidence="10"/>
<evidence type="ECO:0000256" key="8">
    <source>
        <dbReference type="ARBA" id="ARBA00023235"/>
    </source>
</evidence>
<dbReference type="EMBL" id="JAOZYT010000008">
    <property type="protein sequence ID" value="MCW0523142.1"/>
    <property type="molecule type" value="Genomic_DNA"/>
</dbReference>
<dbReference type="InterPro" id="IPR032284">
    <property type="entry name" value="RecQ_Zn-bd"/>
</dbReference>
<dbReference type="PROSITE" id="PS51194">
    <property type="entry name" value="HELICASE_CTER"/>
    <property type="match status" value="1"/>
</dbReference>
<dbReference type="GO" id="GO:0009378">
    <property type="term" value="F:four-way junction helicase activity"/>
    <property type="evidence" value="ECO:0007669"/>
    <property type="project" value="TreeGrafter"/>
</dbReference>